<dbReference type="PRINTS" id="PR00081">
    <property type="entry name" value="GDHRDH"/>
</dbReference>
<dbReference type="GO" id="GO:0000160">
    <property type="term" value="P:phosphorelay signal transduction system"/>
    <property type="evidence" value="ECO:0007669"/>
    <property type="project" value="InterPro"/>
</dbReference>
<dbReference type="InterPro" id="IPR011006">
    <property type="entry name" value="CheY-like_superfamily"/>
</dbReference>
<keyword evidence="1" id="KW-0597">Phosphoprotein</keyword>
<evidence type="ECO:0000256" key="2">
    <source>
        <dbReference type="SAM" id="Phobius"/>
    </source>
</evidence>
<dbReference type="OrthoDB" id="294295at2759"/>
<name>A0A812NB01_SYMPI</name>
<accession>A0A812NB01</accession>
<dbReference type="InterPro" id="IPR001789">
    <property type="entry name" value="Sig_transdc_resp-reg_receiver"/>
</dbReference>
<dbReference type="SMART" id="SM00448">
    <property type="entry name" value="REC"/>
    <property type="match status" value="1"/>
</dbReference>
<organism evidence="4 5">
    <name type="scientific">Symbiodinium pilosum</name>
    <name type="common">Dinoflagellate</name>
    <dbReference type="NCBI Taxonomy" id="2952"/>
    <lineage>
        <taxon>Eukaryota</taxon>
        <taxon>Sar</taxon>
        <taxon>Alveolata</taxon>
        <taxon>Dinophyceae</taxon>
        <taxon>Suessiales</taxon>
        <taxon>Symbiodiniaceae</taxon>
        <taxon>Symbiodinium</taxon>
    </lineage>
</organism>
<dbReference type="NCBIfam" id="TIGR02122">
    <property type="entry name" value="TRAP_TAXI"/>
    <property type="match status" value="1"/>
</dbReference>
<feature type="domain" description="Response regulatory" evidence="3">
    <location>
        <begin position="1"/>
        <end position="105"/>
    </location>
</feature>
<dbReference type="Pfam" id="PF13561">
    <property type="entry name" value="adh_short_C2"/>
    <property type="match status" value="1"/>
</dbReference>
<dbReference type="Gene3D" id="3.40.50.720">
    <property type="entry name" value="NAD(P)-binding Rossmann-like Domain"/>
    <property type="match status" value="1"/>
</dbReference>
<feature type="transmembrane region" description="Helical" evidence="2">
    <location>
        <begin position="1395"/>
        <end position="1413"/>
    </location>
</feature>
<feature type="transmembrane region" description="Helical" evidence="2">
    <location>
        <begin position="1034"/>
        <end position="1056"/>
    </location>
</feature>
<dbReference type="InterPro" id="IPR036291">
    <property type="entry name" value="NAD(P)-bd_dom_sf"/>
</dbReference>
<dbReference type="EMBL" id="CAJNIZ010011112">
    <property type="protein sequence ID" value="CAE7311746.1"/>
    <property type="molecule type" value="Genomic_DNA"/>
</dbReference>
<dbReference type="NCBIfam" id="TIGR02123">
    <property type="entry name" value="TRAP_fused"/>
    <property type="match status" value="1"/>
</dbReference>
<feature type="transmembrane region" description="Helical" evidence="2">
    <location>
        <begin position="1167"/>
        <end position="1186"/>
    </location>
</feature>
<feature type="transmembrane region" description="Helical" evidence="2">
    <location>
        <begin position="1342"/>
        <end position="1360"/>
    </location>
</feature>
<evidence type="ECO:0000259" key="3">
    <source>
        <dbReference type="PROSITE" id="PS50110"/>
    </source>
</evidence>
<dbReference type="PANTHER" id="PTHR43849:SF2">
    <property type="entry name" value="BLL3936 PROTEIN"/>
    <property type="match status" value="1"/>
</dbReference>
<feature type="transmembrane region" description="Helical" evidence="2">
    <location>
        <begin position="1366"/>
        <end position="1383"/>
    </location>
</feature>
<dbReference type="InterPro" id="IPR010656">
    <property type="entry name" value="DctM"/>
</dbReference>
<proteinExistence type="predicted"/>
<evidence type="ECO:0000256" key="1">
    <source>
        <dbReference type="PROSITE-ProRule" id="PRU00169"/>
    </source>
</evidence>
<dbReference type="CDD" id="cd00156">
    <property type="entry name" value="REC"/>
    <property type="match status" value="1"/>
</dbReference>
<keyword evidence="2" id="KW-0812">Transmembrane</keyword>
<dbReference type="InterPro" id="IPR011852">
    <property type="entry name" value="TRAP_TAXI"/>
</dbReference>
<feature type="transmembrane region" description="Helical" evidence="2">
    <location>
        <begin position="1474"/>
        <end position="1492"/>
    </location>
</feature>
<evidence type="ECO:0000313" key="5">
    <source>
        <dbReference type="Proteomes" id="UP000649617"/>
    </source>
</evidence>
<dbReference type="CDD" id="cd05233">
    <property type="entry name" value="SDR_c"/>
    <property type="match status" value="1"/>
</dbReference>
<protein>
    <submittedName>
        <fullName evidence="4">BcsP31 protein</fullName>
    </submittedName>
</protein>
<feature type="transmembrane region" description="Helical" evidence="2">
    <location>
        <begin position="995"/>
        <end position="1013"/>
    </location>
</feature>
<feature type="transmembrane region" description="Helical" evidence="2">
    <location>
        <begin position="1308"/>
        <end position="1335"/>
    </location>
</feature>
<feature type="modified residue" description="4-aspartylphosphate" evidence="1">
    <location>
        <position position="38"/>
    </location>
</feature>
<comment type="caution">
    <text evidence="4">The sequence shown here is derived from an EMBL/GenBank/DDBJ whole genome shotgun (WGS) entry which is preliminary data.</text>
</comment>
<keyword evidence="5" id="KW-1185">Reference proteome</keyword>
<dbReference type="Pfam" id="PF06808">
    <property type="entry name" value="DctM"/>
    <property type="match status" value="1"/>
</dbReference>
<evidence type="ECO:0000313" key="4">
    <source>
        <dbReference type="EMBL" id="CAE7311746.1"/>
    </source>
</evidence>
<dbReference type="Gene3D" id="3.40.50.2300">
    <property type="match status" value="1"/>
</dbReference>
<feature type="transmembrane region" description="Helical" evidence="2">
    <location>
        <begin position="1425"/>
        <end position="1444"/>
    </location>
</feature>
<keyword evidence="2" id="KW-0472">Membrane</keyword>
<dbReference type="SUPFAM" id="SSF52172">
    <property type="entry name" value="CheY-like"/>
    <property type="match status" value="1"/>
</dbReference>
<dbReference type="Pfam" id="PF16868">
    <property type="entry name" value="NMT1_3"/>
    <property type="match status" value="1"/>
</dbReference>
<feature type="transmembrane region" description="Helical" evidence="2">
    <location>
        <begin position="1062"/>
        <end position="1081"/>
    </location>
</feature>
<feature type="transmembrane region" description="Helical" evidence="2">
    <location>
        <begin position="1269"/>
        <end position="1288"/>
    </location>
</feature>
<dbReference type="Gene3D" id="3.40.190.10">
    <property type="entry name" value="Periplasmic binding protein-like II"/>
    <property type="match status" value="2"/>
</dbReference>
<gene>
    <name evidence="4" type="primary">bcsP31</name>
    <name evidence="4" type="ORF">SPIL2461_LOCUS7070</name>
</gene>
<dbReference type="Proteomes" id="UP000649617">
    <property type="component" value="Unassembled WGS sequence"/>
</dbReference>
<dbReference type="SUPFAM" id="SSF51735">
    <property type="entry name" value="NAD(P)-binding Rossmann-fold domains"/>
    <property type="match status" value="1"/>
</dbReference>
<sequence length="1495" mass="158023">MALKKLLEEHQLEVDLADSGESAIEFLKKASVDVIFMDHTMPGMDGLEAVSAIKANPKTATIPVMMYTTKEGEVYVGQARALGAVGVLPKNVQPHQLFEMLLNLGLVKERRDTAERQEPDTYVLDDVDRSLEAQAQGIAVQNLVTRILEDQHLTLRADILRSQRSFAKEVVHELLKEQALQKAEELSDEDEVPEPATKLSGWWLRAALFVALVVACFLAFQFKLQRDGAVAQLAQAEAAKVDLAAASRAALQADNSAAEQQIQQVRQSALQGLAATLNVNTDVPMFAPAFSANLAQRLSDVLPFLSEMGFTGEVVVTSHLGRFCLVIDAAGQYQLAADDLPMLSCDYVGHIDEDNTYVSDRLSVEFAQLLNTREGALPELVLLALDGGSSAEIVSYPDSQASAGQWNAAALAQLAEIGPKVSASVCNVADEAAVEAAFAKTLADHGRVDGCFANAGVGGRGTGFDDMTLEEWEHVISVNQTGVFFTFRAAAKHMRERAEQGDGFGRLVGTASLAAISGQARGEHYAAAKGGLISMIKALAVEYARYNVTAHTLLPGWIETDMTQSAFDNPKFVTNVSKRIPARRWGVPEDFAAIAIYIMSTASAYHTAAVVQRFSRSLSLVLLALVSLSGCGGKQESRTTFSIATGGTAGLYYPFGGGMASLWSEHLPHVNVKAEVTGGSVTNVVQVARQESEFGLAMADVVTDAYLGQGRFPEPLPLRVLVNAYPNIVHILTLADSGVTSVAELRGKRVSLGASGSGTAIAAENVVTGLGVALEELAAAYLNFGETTSALKDGTIDAGFVVGGLGLAAVTELAVTRNLVLVPLTDADLVTLQKKFPAYAGYEIPADTYNGISEPVQALGIWSAVVVHESMSEALAYSLTCTLFAHKQVLLGVSPVAEDMSVANLTKLAAVPLHPGTLRYLQAVQGSTPEQVDCLAADGWRLLDLLVIAGLLWSSYRVVQFDYQGLDHLLYGLSWPDYLAGLLLLAATLEMARRAVGAVMMVVGLTFILYAAFGNYLPDVLATRGFSFERIVRFQVYTGAGLFGAPLGIAAGAVFSFVLFGAFLQVTGAGQFLINLSFAAAGRYRGGPAKASVIASAAMGSISGSAIANTVTTGSLTIPMMKQLGYKPEEAAGIEAAASTGGQIMPPIMGAGAFVMAEFTKTPYGDIVWMSLLPALLYFTSVLLYVHIMAVKGGFTGMKNPAGAWRVLRDGLHFLLPLVLITLLLLNNYSPVLVGVSGCAAVVLASLLRRHTRVGLPEIADALHNGARMAVPISVACAVAGIVVGTIGQTGIGLQFTESVVGMSNGQLWLALILVALAALVLGMGLPATAAYIVLAVMTAPALQELGLALITAHMIIFWLSQTSNVTPPIALAAFAGAGIAGAAPMRAAVEAFKLASGLFVIPLMMAFSPLLLTPERSWADVLPAAGLTLCMVLGIAMAVEGYLFVRLRRYLVLLSAFSVVLMLWPSVPTRSMGAALCLLVVAANYLGSRTAETI</sequence>
<dbReference type="InterPro" id="IPR020904">
    <property type="entry name" value="Sc_DH/Rdtase_CS"/>
</dbReference>
<keyword evidence="2" id="KW-1133">Transmembrane helix</keyword>
<feature type="transmembrane region" description="Helical" evidence="2">
    <location>
        <begin position="1093"/>
        <end position="1118"/>
    </location>
</feature>
<dbReference type="InterPro" id="IPR002347">
    <property type="entry name" value="SDR_fam"/>
</dbReference>
<dbReference type="Pfam" id="PF00072">
    <property type="entry name" value="Response_reg"/>
    <property type="match status" value="1"/>
</dbReference>
<feature type="transmembrane region" description="Helical" evidence="2">
    <location>
        <begin position="1451"/>
        <end position="1468"/>
    </location>
</feature>
<dbReference type="PROSITE" id="PS00061">
    <property type="entry name" value="ADH_SHORT"/>
    <property type="match status" value="1"/>
</dbReference>
<dbReference type="InterPro" id="IPR011853">
    <property type="entry name" value="TRAP_DctM-Dct_fused"/>
</dbReference>
<dbReference type="SUPFAM" id="SSF53850">
    <property type="entry name" value="Periplasmic binding protein-like II"/>
    <property type="match status" value="1"/>
</dbReference>
<reference evidence="4" key="1">
    <citation type="submission" date="2021-02" db="EMBL/GenBank/DDBJ databases">
        <authorList>
            <person name="Dougan E. K."/>
            <person name="Rhodes N."/>
            <person name="Thang M."/>
            <person name="Chan C."/>
        </authorList>
    </citation>
    <scope>NUCLEOTIDE SEQUENCE</scope>
</reference>
<dbReference type="PANTHER" id="PTHR43849">
    <property type="entry name" value="BLL3936 PROTEIN"/>
    <property type="match status" value="1"/>
</dbReference>
<feature type="transmembrane region" description="Helical" evidence="2">
    <location>
        <begin position="1207"/>
        <end position="1226"/>
    </location>
</feature>
<dbReference type="PROSITE" id="PS50110">
    <property type="entry name" value="RESPONSE_REGULATORY"/>
    <property type="match status" value="1"/>
</dbReference>